<name>A0A2C9WAZ1_MANES</name>
<keyword evidence="3" id="KW-0805">Transcription regulation</keyword>
<feature type="region of interest" description="Disordered" evidence="7">
    <location>
        <begin position="192"/>
        <end position="246"/>
    </location>
</feature>
<feature type="compositionally biased region" description="Polar residues" evidence="7">
    <location>
        <begin position="192"/>
        <end position="215"/>
    </location>
</feature>
<dbReference type="PANTHER" id="PTHR31221">
    <property type="entry name" value="WRKY TRANSCRIPTION FACTOR PROTEIN 1-RELATED"/>
    <property type="match status" value="1"/>
</dbReference>
<feature type="compositionally biased region" description="Basic and acidic residues" evidence="7">
    <location>
        <begin position="326"/>
        <end position="343"/>
    </location>
</feature>
<dbReference type="PANTHER" id="PTHR31221:SF141">
    <property type="entry name" value="WRKY PROTEIN"/>
    <property type="match status" value="1"/>
</dbReference>
<evidence type="ECO:0000256" key="6">
    <source>
        <dbReference type="ARBA" id="ARBA00023242"/>
    </source>
</evidence>
<evidence type="ECO:0000259" key="8">
    <source>
        <dbReference type="PROSITE" id="PS50811"/>
    </source>
</evidence>
<comment type="subcellular location">
    <subcellularLocation>
        <location evidence="1">Nucleus</location>
    </subcellularLocation>
</comment>
<evidence type="ECO:0000313" key="9">
    <source>
        <dbReference type="EMBL" id="OAY56849.1"/>
    </source>
</evidence>
<dbReference type="GO" id="GO:0006355">
    <property type="term" value="P:regulation of DNA-templated transcription"/>
    <property type="evidence" value="ECO:0000318"/>
    <property type="project" value="GO_Central"/>
</dbReference>
<comment type="caution">
    <text evidence="9">The sequence shown here is derived from an EMBL/GenBank/DDBJ whole genome shotgun (WGS) entry which is preliminary data.</text>
</comment>
<sequence length="528" mass="57833">MAEKQKSATMTTTPRPTILLPPRPSMDTFFTGGLSPGPMTLVSSFFSDNYPDSDCRSFSQLLAGAMASPIARPAFFTDTSVPNGNTSSVKQDGAENNTYLGFKQSRPMNLLVAPSPLFTVPPGLSPSGLLNSPAFFSPPQSPFGMSHQQALAQVTAQAALAAQSHMHMQAQYQPAPVTDSTELLTHHQSFTTGEASQQQMLPSTSELPSSMVESSDLSHSDRKQQQPLAVDKPSDDGYNWRKYGQKPIKGSEYPRSYYKCTHLNCPVKKKVERSSDGQITEIIYKGLHNHEQPPSNKRAKDNNDLNGGTNSQAKPELSSQVPSGDMNKRETIPSHSVHGREQESNQADPIELPGSSDSEEAGDGTTRADGRDDDDEPNPKRRHTDVGTSEAALPHKTVTEPKIIVQTRSEVDLLDDGYRWRKYGQKVVKGNPHPRSYYKCTSAGCNVRKHVERAAADPKAVITTYEGKHNHDVPAARNSSHNSANNSAPQLKPQKVVTEKHPLLEGMDFGNSDQRPVLLRLKEEEITV</sequence>
<feature type="compositionally biased region" description="Low complexity" evidence="7">
    <location>
        <begin position="475"/>
        <end position="488"/>
    </location>
</feature>
<dbReference type="FunFam" id="2.20.25.80:FF:000006">
    <property type="entry name" value="WRKY transcription factor"/>
    <property type="match status" value="1"/>
</dbReference>
<dbReference type="AlphaFoldDB" id="A0A2C9WAZ1"/>
<feature type="region of interest" description="Disordered" evidence="7">
    <location>
        <begin position="472"/>
        <end position="494"/>
    </location>
</feature>
<feature type="region of interest" description="Disordered" evidence="7">
    <location>
        <begin position="1"/>
        <end position="24"/>
    </location>
</feature>
<dbReference type="Proteomes" id="UP000091857">
    <property type="component" value="Chromosome 2"/>
</dbReference>
<evidence type="ECO:0000313" key="10">
    <source>
        <dbReference type="Proteomes" id="UP000091857"/>
    </source>
</evidence>
<dbReference type="InterPro" id="IPR044810">
    <property type="entry name" value="WRKY_plant"/>
</dbReference>
<dbReference type="GO" id="GO:0003700">
    <property type="term" value="F:DNA-binding transcription factor activity"/>
    <property type="evidence" value="ECO:0000318"/>
    <property type="project" value="GO_Central"/>
</dbReference>
<evidence type="ECO:0000256" key="5">
    <source>
        <dbReference type="ARBA" id="ARBA00023163"/>
    </source>
</evidence>
<protein>
    <recommendedName>
        <fullName evidence="8">WRKY domain-containing protein</fullName>
    </recommendedName>
</protein>
<proteinExistence type="predicted"/>
<dbReference type="FunFam" id="2.20.25.80:FF:000001">
    <property type="entry name" value="WRKY transcription factor 33"/>
    <property type="match status" value="1"/>
</dbReference>
<dbReference type="SUPFAM" id="SSF118290">
    <property type="entry name" value="WRKY DNA-binding domain"/>
    <property type="match status" value="2"/>
</dbReference>
<evidence type="ECO:0000256" key="4">
    <source>
        <dbReference type="ARBA" id="ARBA00023125"/>
    </source>
</evidence>
<dbReference type="PROSITE" id="PS50811">
    <property type="entry name" value="WRKY"/>
    <property type="match status" value="2"/>
</dbReference>
<organism evidence="9 10">
    <name type="scientific">Manihot esculenta</name>
    <name type="common">Cassava</name>
    <name type="synonym">Jatropha manihot</name>
    <dbReference type="NCBI Taxonomy" id="3983"/>
    <lineage>
        <taxon>Eukaryota</taxon>
        <taxon>Viridiplantae</taxon>
        <taxon>Streptophyta</taxon>
        <taxon>Embryophyta</taxon>
        <taxon>Tracheophyta</taxon>
        <taxon>Spermatophyta</taxon>
        <taxon>Magnoliopsida</taxon>
        <taxon>eudicotyledons</taxon>
        <taxon>Gunneridae</taxon>
        <taxon>Pentapetalae</taxon>
        <taxon>rosids</taxon>
        <taxon>fabids</taxon>
        <taxon>Malpighiales</taxon>
        <taxon>Euphorbiaceae</taxon>
        <taxon>Crotonoideae</taxon>
        <taxon>Manihoteae</taxon>
        <taxon>Manihot</taxon>
    </lineage>
</organism>
<evidence type="ECO:0000256" key="7">
    <source>
        <dbReference type="SAM" id="MobiDB-lite"/>
    </source>
</evidence>
<keyword evidence="10" id="KW-1185">Reference proteome</keyword>
<dbReference type="SMR" id="A0A2C9WAZ1"/>
<keyword evidence="4" id="KW-0238">DNA-binding</keyword>
<evidence type="ECO:0000256" key="3">
    <source>
        <dbReference type="ARBA" id="ARBA00023015"/>
    </source>
</evidence>
<dbReference type="EMBL" id="CM004388">
    <property type="protein sequence ID" value="OAY56849.1"/>
    <property type="molecule type" value="Genomic_DNA"/>
</dbReference>
<keyword evidence="2" id="KW-0677">Repeat</keyword>
<dbReference type="Gene3D" id="2.20.25.80">
    <property type="entry name" value="WRKY domain"/>
    <property type="match status" value="2"/>
</dbReference>
<dbReference type="GO" id="GO:0000976">
    <property type="term" value="F:transcription cis-regulatory region binding"/>
    <property type="evidence" value="ECO:0000318"/>
    <property type="project" value="GO_Central"/>
</dbReference>
<dbReference type="OrthoDB" id="2021103at2759"/>
<dbReference type="GO" id="GO:0005634">
    <property type="term" value="C:nucleus"/>
    <property type="evidence" value="ECO:0000318"/>
    <property type="project" value="GO_Central"/>
</dbReference>
<dbReference type="InterPro" id="IPR003657">
    <property type="entry name" value="WRKY_dom"/>
</dbReference>
<feature type="domain" description="WRKY" evidence="8">
    <location>
        <begin position="409"/>
        <end position="474"/>
    </location>
</feature>
<evidence type="ECO:0000256" key="2">
    <source>
        <dbReference type="ARBA" id="ARBA00022737"/>
    </source>
</evidence>
<dbReference type="SMART" id="SM00774">
    <property type="entry name" value="WRKY"/>
    <property type="match status" value="2"/>
</dbReference>
<accession>A0A2C9WAZ1</accession>
<dbReference type="Gramene" id="Manes.02G049700.1.v8.1">
    <property type="protein sequence ID" value="Manes.02G049700.1.v8.1.CDS"/>
    <property type="gene ID" value="Manes.02G049700.v8.1"/>
</dbReference>
<feature type="domain" description="WRKY" evidence="8">
    <location>
        <begin position="229"/>
        <end position="293"/>
    </location>
</feature>
<feature type="compositionally biased region" description="Polar residues" evidence="7">
    <location>
        <begin position="304"/>
        <end position="322"/>
    </location>
</feature>
<gene>
    <name evidence="9" type="ORF">MANES_02G049700v8</name>
</gene>
<reference evidence="10" key="1">
    <citation type="journal article" date="2016" name="Nat. Biotechnol.">
        <title>Sequencing wild and cultivated cassava and related species reveals extensive interspecific hybridization and genetic diversity.</title>
        <authorList>
            <person name="Bredeson J.V."/>
            <person name="Lyons J.B."/>
            <person name="Prochnik S.E."/>
            <person name="Wu G.A."/>
            <person name="Ha C.M."/>
            <person name="Edsinger-Gonzales E."/>
            <person name="Grimwood J."/>
            <person name="Schmutz J."/>
            <person name="Rabbi I.Y."/>
            <person name="Egesi C."/>
            <person name="Nauluvula P."/>
            <person name="Lebot V."/>
            <person name="Ndunguru J."/>
            <person name="Mkamilo G."/>
            <person name="Bart R.S."/>
            <person name="Setter T.L."/>
            <person name="Gleadow R.M."/>
            <person name="Kulakow P."/>
            <person name="Ferguson M.E."/>
            <person name="Rounsley S."/>
            <person name="Rokhsar D.S."/>
        </authorList>
    </citation>
    <scope>NUCLEOTIDE SEQUENCE [LARGE SCALE GENOMIC DNA]</scope>
    <source>
        <strain evidence="10">cv. AM560-2</strain>
    </source>
</reference>
<feature type="region of interest" description="Disordered" evidence="7">
    <location>
        <begin position="286"/>
        <end position="401"/>
    </location>
</feature>
<feature type="compositionally biased region" description="Low complexity" evidence="7">
    <location>
        <begin position="9"/>
        <end position="18"/>
    </location>
</feature>
<evidence type="ECO:0000256" key="1">
    <source>
        <dbReference type="ARBA" id="ARBA00004123"/>
    </source>
</evidence>
<dbReference type="InterPro" id="IPR036576">
    <property type="entry name" value="WRKY_dom_sf"/>
</dbReference>
<keyword evidence="6" id="KW-0539">Nucleus</keyword>
<keyword evidence="5" id="KW-0804">Transcription</keyword>
<dbReference type="Pfam" id="PF03106">
    <property type="entry name" value="WRKY"/>
    <property type="match status" value="2"/>
</dbReference>